<feature type="non-terminal residue" evidence="1">
    <location>
        <position position="346"/>
    </location>
</feature>
<protein>
    <submittedName>
        <fullName evidence="1">Nuclear import receptor</fullName>
    </submittedName>
</protein>
<evidence type="ECO:0000313" key="2">
    <source>
        <dbReference type="Proteomes" id="UP001140234"/>
    </source>
</evidence>
<evidence type="ECO:0000313" key="1">
    <source>
        <dbReference type="EMBL" id="KAJ2765916.1"/>
    </source>
</evidence>
<accession>A0ACC1JRJ2</accession>
<proteinExistence type="predicted"/>
<dbReference type="EMBL" id="JANBUJ010001858">
    <property type="protein sequence ID" value="KAJ2765916.1"/>
    <property type="molecule type" value="Genomic_DNA"/>
</dbReference>
<dbReference type="Proteomes" id="UP001140234">
    <property type="component" value="Unassembled WGS sequence"/>
</dbReference>
<organism evidence="1 2">
    <name type="scientific">Coemansia nantahalensis</name>
    <dbReference type="NCBI Taxonomy" id="2789366"/>
    <lineage>
        <taxon>Eukaryota</taxon>
        <taxon>Fungi</taxon>
        <taxon>Fungi incertae sedis</taxon>
        <taxon>Zoopagomycota</taxon>
        <taxon>Kickxellomycotina</taxon>
        <taxon>Kickxellomycetes</taxon>
        <taxon>Kickxellales</taxon>
        <taxon>Kickxellaceae</taxon>
        <taxon>Coemansia</taxon>
    </lineage>
</organism>
<gene>
    <name evidence="1" type="primary">MTR10_2</name>
    <name evidence="1" type="ORF">IWQ57_004587</name>
</gene>
<keyword evidence="2" id="KW-1185">Reference proteome</keyword>
<name>A0ACC1JRJ2_9FUNG</name>
<sequence>MTAQPATNEVISALNALYQGTSLEGREQANAWLEQFQKTTQAWTTADAILGSAELGLEPKLFAAQTLRNKIISDFGELGELGALSLRDSVVAHLRAARRGPQPLITQLCLALADLAVQLEAWTDPFGDMTRTFLSDPESVSCLLEFLAVLPEEALNERIILTPDFYAQRSSTLLTQRAGDLIQLLVQCLQQRDLKADAHTRVLVCFTSWLKNGEITLMMIQATPLIELSFAALKAEDSAVFETAVDAVCGIIFETQVDRDDDPNVVQAKEAAVEQQLVAQLTAVAALMRADAHVADGDEERIQGYCRVFTEAGEAWMYRIVHNIGVFEPLVAALVDCMRFENLDVI</sequence>
<comment type="caution">
    <text evidence="1">The sequence shown here is derived from an EMBL/GenBank/DDBJ whole genome shotgun (WGS) entry which is preliminary data.</text>
</comment>
<reference evidence="1" key="1">
    <citation type="submission" date="2022-07" db="EMBL/GenBank/DDBJ databases">
        <title>Phylogenomic reconstructions and comparative analyses of Kickxellomycotina fungi.</title>
        <authorList>
            <person name="Reynolds N.K."/>
            <person name="Stajich J.E."/>
            <person name="Barry K."/>
            <person name="Grigoriev I.V."/>
            <person name="Crous P."/>
            <person name="Smith M.E."/>
        </authorList>
    </citation>
    <scope>NUCLEOTIDE SEQUENCE</scope>
    <source>
        <strain evidence="1">CBS 109366</strain>
    </source>
</reference>
<keyword evidence="1" id="KW-0675">Receptor</keyword>